<dbReference type="GO" id="GO:0016760">
    <property type="term" value="F:cellulose synthase (UDP-forming) activity"/>
    <property type="evidence" value="ECO:0007669"/>
    <property type="project" value="UniProtKB-EC"/>
</dbReference>
<dbReference type="GO" id="GO:0030244">
    <property type="term" value="P:cellulose biosynthetic process"/>
    <property type="evidence" value="ECO:0007669"/>
    <property type="project" value="UniProtKB-KW"/>
</dbReference>
<evidence type="ECO:0000256" key="7">
    <source>
        <dbReference type="ARBA" id="ARBA00022475"/>
    </source>
</evidence>
<evidence type="ECO:0000256" key="18">
    <source>
        <dbReference type="ARBA" id="ARBA00023211"/>
    </source>
</evidence>
<feature type="binding site" evidence="23">
    <location>
        <position position="466"/>
    </location>
    <ligand>
        <name>Mn(2+)</name>
        <dbReference type="ChEBI" id="CHEBI:29035"/>
    </ligand>
</feature>
<evidence type="ECO:0000256" key="13">
    <source>
        <dbReference type="ARBA" id="ARBA00022833"/>
    </source>
</evidence>
<dbReference type="STRING" id="4540.A0A3L6R2M3"/>
<dbReference type="EMBL" id="PQIB02000010">
    <property type="protein sequence ID" value="RLM93083.1"/>
    <property type="molecule type" value="Genomic_DNA"/>
</dbReference>
<sequence>MESAAAVPCAACGDNACAACRACSYALCRACLDEDAAEGRTTCARCGGEYTTAADPAHGNEGAEADEVEDHHAAGGLRERVTMGSHLNDRQDEVSHGRTMSSLSGIGSELNDESGKPIWKNRVESWKEKKNEKKASAKKAAAKAQPPPVEEQIMDEKDLTDAYEPLSRIIPISKNKLTPYRAVIIMRLIVLGLFFHYRITNPVYSAFGLWMTSVICEIWFGFSWILDQFPKWYPINRETYVDRLIARYGDGEDSGLAPVDFFVSTVDPLKEPPLITANTVLSILAVDYPVEKISCYVSDDGSAMLTFESLAETAEFARKWVPFCKKYAIEPRAPEFYFSQKIDYLKDKIHPSFVKERRAMKRDYEEYKVRINALVAKAQKTPEEGWIMQDGTPWPGNNPRDHPGMIQVFLGETGARDFDGNELPRLVYVSREKRPGYQHHKKAGAMNALVRVSAVLTNAPYILNLDCDHYVNNSKAVREAMCFMMDPTVGRDVCYVQFPQRFDGIDRSDRYANRNVVFFDVNMKGLDGIQGPVYVGTGCCFYRQALYGYGPPSLPALPKSSVCSWCCCCCPKKKIERSEREINRDSRREDLESAIFNLREIDNYDEYERSMLISQMSFEKTFGLSSVFIESTLMENGGVPESANPSTLIKEAIHVISCGYEEKSEWGKEIGWIYGSVTEDILTGFKMHCRGWRSIYCMPVRPAFKGSAPINLSDRLHQVLRWALGSVEIFLSRHCPLWYGYGGGRLKWLQRLSYINTIVYPFTSLPLIAYCCLPAICLLTGKFIIPTLSNAATIWFLGLFMSIILTSVLELRWSGIGIEDWWRNEQFWVIGGVSAHLFAVFQGILKMIAGLDTNFTVTAKATDDTEFGELYVFKWTTVLIPPTTILVLNLVGVVAGFSDALNSGYESWGPLFGKVFFAMWVIMHLYPFLKGLMGRQNRTPTIVVLWSVLLASVFSLLWVKIDPFVGGTEPVNSTNCNTVIC</sequence>
<dbReference type="GO" id="GO:0009834">
    <property type="term" value="P:plant-type secondary cell wall biogenesis"/>
    <property type="evidence" value="ECO:0007669"/>
    <property type="project" value="UniProtKB-ARBA"/>
</dbReference>
<keyword evidence="12" id="KW-0863">Zinc-finger</keyword>
<evidence type="ECO:0000256" key="24">
    <source>
        <dbReference type="SAM" id="MobiDB-lite"/>
    </source>
</evidence>
<dbReference type="EC" id="2.4.1.12" evidence="6"/>
<keyword evidence="10 25" id="KW-0812">Transmembrane</keyword>
<keyword evidence="17 25" id="KW-0472">Membrane</keyword>
<feature type="transmembrane region" description="Helical" evidence="25">
    <location>
        <begin position="759"/>
        <end position="779"/>
    </location>
</feature>
<evidence type="ECO:0000256" key="23">
    <source>
        <dbReference type="PIRSR" id="PIRSR605150-3"/>
    </source>
</evidence>
<comment type="similarity">
    <text evidence="5">Belongs to the glycosyltransferase 2 family. Plant cellulose synthase subfamily.</text>
</comment>
<comment type="caution">
    <text evidence="26">The sequence shown here is derived from an EMBL/GenBank/DDBJ whole genome shotgun (WGS) entry which is preliminary data.</text>
</comment>
<dbReference type="Pfam" id="PF03552">
    <property type="entry name" value="Cellulose_synt"/>
    <property type="match status" value="1"/>
</dbReference>
<keyword evidence="16" id="KW-0175">Coiled coil</keyword>
<evidence type="ECO:0000256" key="20">
    <source>
        <dbReference type="ARBA" id="ARBA00048682"/>
    </source>
</evidence>
<keyword evidence="18" id="KW-0464">Manganese</keyword>
<evidence type="ECO:0000313" key="26">
    <source>
        <dbReference type="EMBL" id="RLM93083.1"/>
    </source>
</evidence>
<keyword evidence="27" id="KW-1185">Reference proteome</keyword>
<dbReference type="Gene3D" id="3.90.550.10">
    <property type="entry name" value="Spore Coat Polysaccharide Biosynthesis Protein SpsA, Chain A"/>
    <property type="match status" value="1"/>
</dbReference>
<keyword evidence="11" id="KW-0479">Metal-binding</keyword>
<keyword evidence="8" id="KW-0328">Glycosyltransferase</keyword>
<feature type="binding site" evidence="22">
    <location>
        <position position="270"/>
    </location>
    <ligand>
        <name>UDP-alpha-D-glucose</name>
        <dbReference type="ChEBI" id="CHEBI:58885"/>
    </ligand>
</feature>
<dbReference type="GO" id="GO:0008270">
    <property type="term" value="F:zinc ion binding"/>
    <property type="evidence" value="ECO:0007669"/>
    <property type="project" value="UniProtKB-KW"/>
</dbReference>
<evidence type="ECO:0000256" key="21">
    <source>
        <dbReference type="PIRSR" id="PIRSR605150-1"/>
    </source>
</evidence>
<feature type="transmembrane region" description="Helical" evidence="25">
    <location>
        <begin position="178"/>
        <end position="197"/>
    </location>
</feature>
<gene>
    <name evidence="26" type="ORF">C2845_PM08G25560</name>
</gene>
<keyword evidence="14" id="KW-0135">Cellulose biosynthesis</keyword>
<feature type="binding site" evidence="22">
    <location>
        <position position="441"/>
    </location>
    <ligand>
        <name>UDP-alpha-D-glucose</name>
        <dbReference type="ChEBI" id="CHEBI:58885"/>
    </ligand>
</feature>
<dbReference type="PANTHER" id="PTHR13301">
    <property type="entry name" value="X-BOX TRANSCRIPTION FACTOR-RELATED"/>
    <property type="match status" value="1"/>
</dbReference>
<dbReference type="SUPFAM" id="SSF53448">
    <property type="entry name" value="Nucleotide-diphospho-sugar transferases"/>
    <property type="match status" value="1"/>
</dbReference>
<dbReference type="SUPFAM" id="SSF57850">
    <property type="entry name" value="RING/U-box"/>
    <property type="match status" value="1"/>
</dbReference>
<dbReference type="AlphaFoldDB" id="A0A3L6R2M3"/>
<feature type="binding site" evidence="23">
    <location>
        <position position="442"/>
    </location>
    <ligand>
        <name>Mn(2+)</name>
        <dbReference type="ChEBI" id="CHEBI:29035"/>
    </ligand>
</feature>
<feature type="region of interest" description="Disordered" evidence="24">
    <location>
        <begin position="129"/>
        <end position="150"/>
    </location>
</feature>
<organism evidence="26 27">
    <name type="scientific">Panicum miliaceum</name>
    <name type="common">Proso millet</name>
    <name type="synonym">Broomcorn millet</name>
    <dbReference type="NCBI Taxonomy" id="4540"/>
    <lineage>
        <taxon>Eukaryota</taxon>
        <taxon>Viridiplantae</taxon>
        <taxon>Streptophyta</taxon>
        <taxon>Embryophyta</taxon>
        <taxon>Tracheophyta</taxon>
        <taxon>Spermatophyta</taxon>
        <taxon>Magnoliopsida</taxon>
        <taxon>Liliopsida</taxon>
        <taxon>Poales</taxon>
        <taxon>Poaceae</taxon>
        <taxon>PACMAD clade</taxon>
        <taxon>Panicoideae</taxon>
        <taxon>Panicodae</taxon>
        <taxon>Paniceae</taxon>
        <taxon>Panicinae</taxon>
        <taxon>Panicum</taxon>
        <taxon>Panicum sect. Panicum</taxon>
    </lineage>
</organism>
<evidence type="ECO:0000256" key="14">
    <source>
        <dbReference type="ARBA" id="ARBA00022916"/>
    </source>
</evidence>
<comment type="cofactor">
    <cofactor evidence="1">
        <name>Mn(2+)</name>
        <dbReference type="ChEBI" id="CHEBI:29035"/>
    </cofactor>
</comment>
<feature type="transmembrane region" description="Helical" evidence="25">
    <location>
        <begin position="941"/>
        <end position="961"/>
    </location>
</feature>
<evidence type="ECO:0000256" key="11">
    <source>
        <dbReference type="ARBA" id="ARBA00022723"/>
    </source>
</evidence>
<feature type="active site" evidence="21">
    <location>
        <position position="680"/>
    </location>
</feature>
<evidence type="ECO:0000256" key="15">
    <source>
        <dbReference type="ARBA" id="ARBA00022989"/>
    </source>
</evidence>
<comment type="cofactor">
    <cofactor evidence="2">
        <name>Zn(2+)</name>
        <dbReference type="ChEBI" id="CHEBI:29105"/>
    </cofactor>
</comment>
<evidence type="ECO:0000256" key="6">
    <source>
        <dbReference type="ARBA" id="ARBA00012539"/>
    </source>
</evidence>
<evidence type="ECO:0000256" key="22">
    <source>
        <dbReference type="PIRSR" id="PIRSR605150-2"/>
    </source>
</evidence>
<feature type="transmembrane region" description="Helical" evidence="25">
    <location>
        <begin position="203"/>
        <end position="226"/>
    </location>
</feature>
<evidence type="ECO:0000256" key="3">
    <source>
        <dbReference type="ARBA" id="ARBA00004651"/>
    </source>
</evidence>
<keyword evidence="15 25" id="KW-1133">Transmembrane helix</keyword>
<feature type="binding site" evidence="22">
    <location>
        <position position="271"/>
    </location>
    <ligand>
        <name>UDP-alpha-D-glucose</name>
        <dbReference type="ChEBI" id="CHEBI:58885"/>
    </ligand>
</feature>
<feature type="transmembrane region" description="Helical" evidence="25">
    <location>
        <begin position="791"/>
        <end position="809"/>
    </location>
</feature>
<dbReference type="FunFam" id="3.90.550.10:FF:000009">
    <property type="entry name" value="Cellulose synthase"/>
    <property type="match status" value="1"/>
</dbReference>
<comment type="catalytic activity">
    <reaction evidence="20">
        <text>[(1-&gt;4)-beta-D-glucosyl](n) + UDP-alpha-D-glucose = [(1-&gt;4)-beta-D-glucosyl](n+1) + UDP + H(+)</text>
        <dbReference type="Rhea" id="RHEA:19929"/>
        <dbReference type="Rhea" id="RHEA-COMP:10033"/>
        <dbReference type="Rhea" id="RHEA-COMP:10034"/>
        <dbReference type="ChEBI" id="CHEBI:15378"/>
        <dbReference type="ChEBI" id="CHEBI:18246"/>
        <dbReference type="ChEBI" id="CHEBI:58223"/>
        <dbReference type="ChEBI" id="CHEBI:58885"/>
        <dbReference type="EC" id="2.4.1.12"/>
    </reaction>
</comment>
<reference evidence="27" key="1">
    <citation type="journal article" date="2019" name="Nat. Commun.">
        <title>The genome of broomcorn millet.</title>
        <authorList>
            <person name="Zou C."/>
            <person name="Miki D."/>
            <person name="Li D."/>
            <person name="Tang Q."/>
            <person name="Xiao L."/>
            <person name="Rajput S."/>
            <person name="Deng P."/>
            <person name="Jia W."/>
            <person name="Huang R."/>
            <person name="Zhang M."/>
            <person name="Sun Y."/>
            <person name="Hu J."/>
            <person name="Fu X."/>
            <person name="Schnable P.S."/>
            <person name="Li F."/>
            <person name="Zhang H."/>
            <person name="Feng B."/>
            <person name="Zhu X."/>
            <person name="Liu R."/>
            <person name="Schnable J.C."/>
            <person name="Zhu J.-K."/>
            <person name="Zhang H."/>
        </authorList>
    </citation>
    <scope>NUCLEOTIDE SEQUENCE [LARGE SCALE GENOMIC DNA]</scope>
</reference>
<evidence type="ECO:0000256" key="1">
    <source>
        <dbReference type="ARBA" id="ARBA00001936"/>
    </source>
</evidence>
<keyword evidence="7" id="KW-1003">Cell membrane</keyword>
<comment type="pathway">
    <text evidence="4">Glycan metabolism; plant cellulose biosynthesis.</text>
</comment>
<feature type="binding site" evidence="22">
    <location>
        <position position="300"/>
    </location>
    <ligand>
        <name>UDP-alpha-D-glucose</name>
        <dbReference type="ChEBI" id="CHEBI:58885"/>
    </ligand>
</feature>
<evidence type="ECO:0000256" key="16">
    <source>
        <dbReference type="ARBA" id="ARBA00023054"/>
    </source>
</evidence>
<keyword evidence="13" id="KW-0862">Zinc</keyword>
<accession>A0A3L6R2M3</accession>
<feature type="transmembrane region" description="Helical" evidence="25">
    <location>
        <begin position="829"/>
        <end position="849"/>
    </location>
</feature>
<dbReference type="InterPro" id="IPR005150">
    <property type="entry name" value="Cellulose_synth"/>
</dbReference>
<evidence type="ECO:0000256" key="5">
    <source>
        <dbReference type="ARBA" id="ARBA00007548"/>
    </source>
</evidence>
<evidence type="ECO:0000256" key="12">
    <source>
        <dbReference type="ARBA" id="ARBA00022771"/>
    </source>
</evidence>
<feature type="transmembrane region" description="Helical" evidence="25">
    <location>
        <begin position="911"/>
        <end position="929"/>
    </location>
</feature>
<evidence type="ECO:0000256" key="10">
    <source>
        <dbReference type="ARBA" id="ARBA00022692"/>
    </source>
</evidence>
<evidence type="ECO:0000256" key="2">
    <source>
        <dbReference type="ARBA" id="ARBA00001947"/>
    </source>
</evidence>
<evidence type="ECO:0000313" key="27">
    <source>
        <dbReference type="Proteomes" id="UP000275267"/>
    </source>
</evidence>
<evidence type="ECO:0000256" key="17">
    <source>
        <dbReference type="ARBA" id="ARBA00023136"/>
    </source>
</evidence>
<evidence type="ECO:0000256" key="25">
    <source>
        <dbReference type="SAM" id="Phobius"/>
    </source>
</evidence>
<feature type="transmembrane region" description="Helical" evidence="25">
    <location>
        <begin position="870"/>
        <end position="891"/>
    </location>
</feature>
<dbReference type="InterPro" id="IPR029044">
    <property type="entry name" value="Nucleotide-diphossugar_trans"/>
</dbReference>
<feature type="active site" evidence="21">
    <location>
        <position position="300"/>
    </location>
</feature>
<feature type="region of interest" description="Disordered" evidence="24">
    <location>
        <begin position="90"/>
        <end position="117"/>
    </location>
</feature>
<proteinExistence type="inferred from homology"/>
<protein>
    <recommendedName>
        <fullName evidence="6">cellulose synthase (UDP-forming)</fullName>
        <ecNumber evidence="6">2.4.1.12</ecNumber>
    </recommendedName>
</protein>
<feature type="binding site" evidence="22">
    <location>
        <position position="264"/>
    </location>
    <ligand>
        <name>UDP-alpha-D-glucose</name>
        <dbReference type="ChEBI" id="CHEBI:58885"/>
    </ligand>
</feature>
<evidence type="ECO:0000256" key="9">
    <source>
        <dbReference type="ARBA" id="ARBA00022679"/>
    </source>
</evidence>
<keyword evidence="9" id="KW-0808">Transferase</keyword>
<name>A0A3L6R2M3_PANMI</name>
<dbReference type="GO" id="GO:0071555">
    <property type="term" value="P:cell wall organization"/>
    <property type="evidence" value="ECO:0007669"/>
    <property type="project" value="UniProtKB-KW"/>
</dbReference>
<evidence type="ECO:0000256" key="8">
    <source>
        <dbReference type="ARBA" id="ARBA00022676"/>
    </source>
</evidence>
<dbReference type="OrthoDB" id="2161379at2759"/>
<dbReference type="GO" id="GO:0005886">
    <property type="term" value="C:plasma membrane"/>
    <property type="evidence" value="ECO:0007669"/>
    <property type="project" value="UniProtKB-SubCell"/>
</dbReference>
<dbReference type="Proteomes" id="UP000275267">
    <property type="component" value="Unassembled WGS sequence"/>
</dbReference>
<evidence type="ECO:0000256" key="19">
    <source>
        <dbReference type="ARBA" id="ARBA00023316"/>
    </source>
</evidence>
<comment type="subcellular location">
    <subcellularLocation>
        <location evidence="3">Cell membrane</location>
        <topology evidence="3">Multi-pass membrane protein</topology>
    </subcellularLocation>
</comment>
<evidence type="ECO:0000256" key="4">
    <source>
        <dbReference type="ARBA" id="ARBA00004768"/>
    </source>
</evidence>
<keyword evidence="19" id="KW-0961">Cell wall biogenesis/degradation</keyword>